<sequence length="194" mass="22453">MIHPKTELKFISDQIGYGVVATEFIPAGTITWALDDLDREFTPAKLKKMNPLYQQILETYCYRNSKGNFVLCWDYGRYVNHSFKSNCLSTAYDFEIAIRDIQPGEELTDDYGYLNVSEPFKGIDEGTRRKTVYPDDLLNHHQTWDKQLLKNFPKIPKVEQPLKSLLTPKLWNTITAIAEGKKEMDSILKNHFPG</sequence>
<organism evidence="2 3">
    <name type="scientific">Aequorivita aquimaris</name>
    <dbReference type="NCBI Taxonomy" id="1548749"/>
    <lineage>
        <taxon>Bacteria</taxon>
        <taxon>Pseudomonadati</taxon>
        <taxon>Bacteroidota</taxon>
        <taxon>Flavobacteriia</taxon>
        <taxon>Flavobacteriales</taxon>
        <taxon>Flavobacteriaceae</taxon>
        <taxon>Aequorivita</taxon>
    </lineage>
</organism>
<dbReference type="SUPFAM" id="SSF82199">
    <property type="entry name" value="SET domain"/>
    <property type="match status" value="1"/>
</dbReference>
<dbReference type="SMART" id="SM00317">
    <property type="entry name" value="SET"/>
    <property type="match status" value="1"/>
</dbReference>
<dbReference type="GO" id="GO:0032259">
    <property type="term" value="P:methylation"/>
    <property type="evidence" value="ECO:0007669"/>
    <property type="project" value="UniProtKB-KW"/>
</dbReference>
<evidence type="ECO:0000259" key="1">
    <source>
        <dbReference type="PROSITE" id="PS50280"/>
    </source>
</evidence>
<dbReference type="InterPro" id="IPR046341">
    <property type="entry name" value="SET_dom_sf"/>
</dbReference>
<dbReference type="CDD" id="cd08161">
    <property type="entry name" value="SET"/>
    <property type="match status" value="1"/>
</dbReference>
<dbReference type="InterPro" id="IPR001214">
    <property type="entry name" value="SET_dom"/>
</dbReference>
<protein>
    <submittedName>
        <fullName evidence="2">Lysine methyltransferase</fullName>
    </submittedName>
</protein>
<dbReference type="STRING" id="1548749.LS48_11405"/>
<keyword evidence="2" id="KW-0808">Transferase</keyword>
<comment type="caution">
    <text evidence="2">The sequence shown here is derived from an EMBL/GenBank/DDBJ whole genome shotgun (WGS) entry which is preliminary data.</text>
</comment>
<dbReference type="EMBL" id="JRWG01000007">
    <property type="protein sequence ID" value="KXN98360.1"/>
    <property type="molecule type" value="Genomic_DNA"/>
</dbReference>
<reference evidence="2 3" key="2">
    <citation type="journal article" date="2016" name="Int. J. Syst. Evol. Microbiol.">
        <title>Vitellibacter aquimaris sp. nov., a marine bacterium isolated from seawater.</title>
        <authorList>
            <person name="Thevarajoo S."/>
            <person name="Selvaratnam C."/>
            <person name="Goh K.M."/>
            <person name="Hong K.W."/>
            <person name="Chan X.Y."/>
            <person name="Chan K.G."/>
            <person name="Chong C.S."/>
        </authorList>
    </citation>
    <scope>NUCLEOTIDE SEQUENCE [LARGE SCALE GENOMIC DNA]</scope>
    <source>
        <strain evidence="2 3">D-24</strain>
    </source>
</reference>
<reference evidence="3" key="1">
    <citation type="submission" date="2014-10" db="EMBL/GenBank/DDBJ databases">
        <title>Genome sequencing of Vitellibacter sp. D-24.</title>
        <authorList>
            <person name="Thevarajoo S."/>
            <person name="Selvaratnam C."/>
            <person name="Goh K.M."/>
            <person name="Chong C.S."/>
        </authorList>
    </citation>
    <scope>NUCLEOTIDE SEQUENCE [LARGE SCALE GENOMIC DNA]</scope>
    <source>
        <strain evidence="3">D-24</strain>
    </source>
</reference>
<proteinExistence type="predicted"/>
<dbReference type="RefSeq" id="WP_062622649.1">
    <property type="nucleotide sequence ID" value="NZ_JRWG01000007.1"/>
</dbReference>
<keyword evidence="3" id="KW-1185">Reference proteome</keyword>
<evidence type="ECO:0000313" key="3">
    <source>
        <dbReference type="Proteomes" id="UP000070138"/>
    </source>
</evidence>
<gene>
    <name evidence="2" type="ORF">LS48_11405</name>
</gene>
<dbReference type="Pfam" id="PF00856">
    <property type="entry name" value="SET"/>
    <property type="match status" value="1"/>
</dbReference>
<keyword evidence="2" id="KW-0489">Methyltransferase</keyword>
<feature type="domain" description="SET" evidence="1">
    <location>
        <begin position="4"/>
        <end position="112"/>
    </location>
</feature>
<dbReference type="Proteomes" id="UP000070138">
    <property type="component" value="Unassembled WGS sequence"/>
</dbReference>
<dbReference type="GO" id="GO:0008168">
    <property type="term" value="F:methyltransferase activity"/>
    <property type="evidence" value="ECO:0007669"/>
    <property type="project" value="UniProtKB-KW"/>
</dbReference>
<name>A0A137RFV1_9FLAO</name>
<evidence type="ECO:0000313" key="2">
    <source>
        <dbReference type="EMBL" id="KXN98360.1"/>
    </source>
</evidence>
<dbReference type="PATRIC" id="fig|1548749.3.peg.2390"/>
<dbReference type="Gene3D" id="2.170.270.10">
    <property type="entry name" value="SET domain"/>
    <property type="match status" value="1"/>
</dbReference>
<dbReference type="OrthoDB" id="166979at2"/>
<accession>A0A137RFV1</accession>
<dbReference type="PROSITE" id="PS50280">
    <property type="entry name" value="SET"/>
    <property type="match status" value="1"/>
</dbReference>
<dbReference type="AlphaFoldDB" id="A0A137RFV1"/>